<keyword evidence="9" id="KW-1185">Reference proteome</keyword>
<dbReference type="EMBL" id="JBEWTB010000001">
    <property type="protein sequence ID" value="MET4754844.1"/>
    <property type="molecule type" value="Genomic_DNA"/>
</dbReference>
<organism evidence="8 9">
    <name type="scientific">Endozoicomonas lisbonensis</name>
    <dbReference type="NCBI Taxonomy" id="3120522"/>
    <lineage>
        <taxon>Bacteria</taxon>
        <taxon>Pseudomonadati</taxon>
        <taxon>Pseudomonadota</taxon>
        <taxon>Gammaproteobacteria</taxon>
        <taxon>Oceanospirillales</taxon>
        <taxon>Endozoicomonadaceae</taxon>
        <taxon>Endozoicomonas</taxon>
    </lineage>
</organism>
<sequence length="640" mass="71943">MKRTAVTLAAAIVSVPLLSAPVTAAENYVPDIPPRDLPKEFKERKPDAADNKGSEPGVTLKEGGNEQVPHITITRFSFRNLPEYPEAGVTRETVEQFAETLRKQYMKSEEVLDNGFTRKELDEVTALLRKKALNKNPDDISLDDLKELVSILRRQTAERGMTYGDIEKVAQQITRFYRERGLLLARAFIPPQEVRQGVVELDIVAGKLGKVVVSGNHKYQPEQLQEPFNDQLGELVDNARIEESIYLLNDYPGLSVYGYFEKGDNPGESNLNLQVRDEETWSLAIRADNHGSELTGENRVYTVGNWYNPTGIGDQLTLGALKSFNPENTDLFQLVYSLPVFSADTRLEFYAEQNRFDISSKADEIINRLNITGANDTYSATLMHQLKRSRAANLATGFKYSDKRVTRDASVPLFTEGDHANTSEIIIEGDFLGDSIRTLNMGRLSLMHGRLNNTVPEDRGDTFYRLALDTNSLFFVPLPFTDNDSRLVVKSKWRYSNNPLPSFEQMALGGANTVRAFTGSEFSADTGVYLGAEWYFDLPGVLNYEFASGRRLSDRLQYAVLFEGAYGHENSYKFNASDTRAPDPWAHLAGAGLLFRFNWDDRFVSTLTVARPVSSRSGSDLVGNDARSWRTYIDATYQLR</sequence>
<dbReference type="RefSeq" id="WP_354011646.1">
    <property type="nucleotide sequence ID" value="NZ_JBEWTA010000003.1"/>
</dbReference>
<keyword evidence="3" id="KW-0998">Cell outer membrane</keyword>
<keyword evidence="1" id="KW-0472">Membrane</keyword>
<dbReference type="InterPro" id="IPR051544">
    <property type="entry name" value="TPS_OM_transporter"/>
</dbReference>
<keyword evidence="5" id="KW-0732">Signal</keyword>
<evidence type="ECO:0000256" key="2">
    <source>
        <dbReference type="ARBA" id="ARBA00022692"/>
    </source>
</evidence>
<dbReference type="Proteomes" id="UP001549366">
    <property type="component" value="Unassembled WGS sequence"/>
</dbReference>
<evidence type="ECO:0000259" key="6">
    <source>
        <dbReference type="Pfam" id="PF03865"/>
    </source>
</evidence>
<keyword evidence="2" id="KW-0812">Transmembrane</keyword>
<dbReference type="Gene3D" id="3.10.20.310">
    <property type="entry name" value="membrane protein fhac"/>
    <property type="match status" value="1"/>
</dbReference>
<comment type="caution">
    <text evidence="8">The sequence shown here is derived from an EMBL/GenBank/DDBJ whole genome shotgun (WGS) entry which is preliminary data.</text>
</comment>
<evidence type="ECO:0000259" key="7">
    <source>
        <dbReference type="Pfam" id="PF08479"/>
    </source>
</evidence>
<feature type="chain" id="PRO_5047026088" evidence="5">
    <location>
        <begin position="25"/>
        <end position="640"/>
    </location>
</feature>
<evidence type="ECO:0000256" key="1">
    <source>
        <dbReference type="ARBA" id="ARBA00022452"/>
    </source>
</evidence>
<dbReference type="InterPro" id="IPR013686">
    <property type="entry name" value="Polypept-transport_assoc_ShlB"/>
</dbReference>
<feature type="region of interest" description="Disordered" evidence="4">
    <location>
        <begin position="28"/>
        <end position="66"/>
    </location>
</feature>
<dbReference type="Pfam" id="PF03865">
    <property type="entry name" value="ShlB"/>
    <property type="match status" value="1"/>
</dbReference>
<protein>
    <submittedName>
        <fullName evidence="8">Hemolysin activation/secretion protein</fullName>
    </submittedName>
</protein>
<feature type="signal peptide" evidence="5">
    <location>
        <begin position="1"/>
        <end position="24"/>
    </location>
</feature>
<feature type="compositionally biased region" description="Basic and acidic residues" evidence="4">
    <location>
        <begin position="33"/>
        <end position="53"/>
    </location>
</feature>
<dbReference type="Pfam" id="PF08479">
    <property type="entry name" value="POTRA_2"/>
    <property type="match status" value="1"/>
</dbReference>
<accession>A0ABV2SCJ5</accession>
<proteinExistence type="predicted"/>
<dbReference type="PANTHER" id="PTHR34597:SF3">
    <property type="entry name" value="OUTER MEMBRANE TRANSPORTER CDIB"/>
    <property type="match status" value="1"/>
</dbReference>
<feature type="domain" description="Polypeptide-transport-associated ShlB-type" evidence="7">
    <location>
        <begin position="155"/>
        <end position="206"/>
    </location>
</feature>
<evidence type="ECO:0000256" key="3">
    <source>
        <dbReference type="ARBA" id="ARBA00023237"/>
    </source>
</evidence>
<gene>
    <name evidence="8" type="ORF">V5J35_000036</name>
</gene>
<reference evidence="8 9" key="1">
    <citation type="submission" date="2024-06" db="EMBL/GenBank/DDBJ databases">
        <title>Genomic Encyclopedia of Type Strains, Phase V (KMG-V): Genome sequencing to study the core and pangenomes of soil and plant-associated prokaryotes.</title>
        <authorList>
            <person name="Whitman W."/>
        </authorList>
    </citation>
    <scope>NUCLEOTIDE SEQUENCE [LARGE SCALE GENOMIC DNA]</scope>
    <source>
        <strain evidence="8 9">NE40</strain>
    </source>
</reference>
<evidence type="ECO:0000313" key="9">
    <source>
        <dbReference type="Proteomes" id="UP001549366"/>
    </source>
</evidence>
<keyword evidence="1" id="KW-1134">Transmembrane beta strand</keyword>
<dbReference type="PANTHER" id="PTHR34597">
    <property type="entry name" value="SLR1661 PROTEIN"/>
    <property type="match status" value="1"/>
</dbReference>
<feature type="domain" description="Haemolysin activator HlyB C-terminal" evidence="6">
    <location>
        <begin position="267"/>
        <end position="530"/>
    </location>
</feature>
<evidence type="ECO:0000256" key="5">
    <source>
        <dbReference type="SAM" id="SignalP"/>
    </source>
</evidence>
<dbReference type="InterPro" id="IPR005565">
    <property type="entry name" value="Hemolysn_activator_HlyB_C"/>
</dbReference>
<dbReference type="Gene3D" id="2.40.160.50">
    <property type="entry name" value="membrane protein fhac: a member of the omp85/tpsb transporter family"/>
    <property type="match status" value="1"/>
</dbReference>
<name>A0ABV2SCJ5_9GAMM</name>
<evidence type="ECO:0000256" key="4">
    <source>
        <dbReference type="SAM" id="MobiDB-lite"/>
    </source>
</evidence>
<evidence type="ECO:0000313" key="8">
    <source>
        <dbReference type="EMBL" id="MET4754844.1"/>
    </source>
</evidence>